<dbReference type="AlphaFoldDB" id="A0A9P8CHD8"/>
<dbReference type="Gene3D" id="3.30.420.10">
    <property type="entry name" value="Ribonuclease H-like superfamily/Ribonuclease H"/>
    <property type="match status" value="1"/>
</dbReference>
<dbReference type="OrthoDB" id="3558079at2759"/>
<proteinExistence type="predicted"/>
<accession>A0A9P8CHD8</accession>
<gene>
    <name evidence="2" type="ORF">BJ878DRAFT_539570</name>
</gene>
<reference evidence="2" key="1">
    <citation type="journal article" date="2021" name="IMA Fungus">
        <title>Genomic characterization of three marine fungi, including Emericellopsis atlantica sp. nov. with signatures of a generalist lifestyle and marine biomass degradation.</title>
        <authorList>
            <person name="Hagestad O.C."/>
            <person name="Hou L."/>
            <person name="Andersen J.H."/>
            <person name="Hansen E.H."/>
            <person name="Altermark B."/>
            <person name="Li C."/>
            <person name="Kuhnert E."/>
            <person name="Cox R.J."/>
            <person name="Crous P.W."/>
            <person name="Spatafora J.W."/>
            <person name="Lail K."/>
            <person name="Amirebrahimi M."/>
            <person name="Lipzen A."/>
            <person name="Pangilinan J."/>
            <person name="Andreopoulos W."/>
            <person name="Hayes R.D."/>
            <person name="Ng V."/>
            <person name="Grigoriev I.V."/>
            <person name="Jackson S.A."/>
            <person name="Sutton T.D.S."/>
            <person name="Dobson A.D.W."/>
            <person name="Rama T."/>
        </authorList>
    </citation>
    <scope>NUCLEOTIDE SEQUENCE</scope>
    <source>
        <strain evidence="2">TRa3180A</strain>
    </source>
</reference>
<sequence length="183" mass="21693">MRAGTQGTQFLLLEQPPFGDRYDPRNMQEKPESRGVRLRVAAWAWNAKTEKLEFYHDDEEDELIKPKRPSKPGKRMYEDEVEWSHRLTEWEATAPHEKEANVKGNSMTQKYYVEHLLPIYVDTVKSLRERELTHADKYELQEDWDPSHGMKRAELAQEYKDTQKIRNFTHPPQSPDLNPIEPC</sequence>
<dbReference type="InterPro" id="IPR036397">
    <property type="entry name" value="RNaseH_sf"/>
</dbReference>
<name>A0A9P8CHD8_9HELO</name>
<evidence type="ECO:0000256" key="1">
    <source>
        <dbReference type="SAM" id="MobiDB-lite"/>
    </source>
</evidence>
<evidence type="ECO:0000313" key="3">
    <source>
        <dbReference type="Proteomes" id="UP000887226"/>
    </source>
</evidence>
<comment type="caution">
    <text evidence="2">The sequence shown here is derived from an EMBL/GenBank/DDBJ whole genome shotgun (WGS) entry which is preliminary data.</text>
</comment>
<evidence type="ECO:0000313" key="2">
    <source>
        <dbReference type="EMBL" id="KAG9247168.1"/>
    </source>
</evidence>
<feature type="region of interest" description="Disordered" evidence="1">
    <location>
        <begin position="14"/>
        <end position="33"/>
    </location>
</feature>
<keyword evidence="3" id="KW-1185">Reference proteome</keyword>
<dbReference type="EMBL" id="MU253780">
    <property type="protein sequence ID" value="KAG9247168.1"/>
    <property type="molecule type" value="Genomic_DNA"/>
</dbReference>
<organism evidence="2 3">
    <name type="scientific">Calycina marina</name>
    <dbReference type="NCBI Taxonomy" id="1763456"/>
    <lineage>
        <taxon>Eukaryota</taxon>
        <taxon>Fungi</taxon>
        <taxon>Dikarya</taxon>
        <taxon>Ascomycota</taxon>
        <taxon>Pezizomycotina</taxon>
        <taxon>Leotiomycetes</taxon>
        <taxon>Helotiales</taxon>
        <taxon>Pezizellaceae</taxon>
        <taxon>Calycina</taxon>
    </lineage>
</organism>
<protein>
    <submittedName>
        <fullName evidence="2">Uncharacterized protein</fullName>
    </submittedName>
</protein>
<feature type="compositionally biased region" description="Basic and acidic residues" evidence="1">
    <location>
        <begin position="20"/>
        <end position="33"/>
    </location>
</feature>
<dbReference type="Proteomes" id="UP000887226">
    <property type="component" value="Unassembled WGS sequence"/>
</dbReference>
<dbReference type="GO" id="GO:0003676">
    <property type="term" value="F:nucleic acid binding"/>
    <property type="evidence" value="ECO:0007669"/>
    <property type="project" value="InterPro"/>
</dbReference>